<proteinExistence type="predicted"/>
<feature type="domain" description="Glyoxalase-like" evidence="1">
    <location>
        <begin position="6"/>
        <end position="151"/>
    </location>
</feature>
<dbReference type="PANTHER" id="PTHR35908:SF1">
    <property type="entry name" value="CONSERVED PROTEIN"/>
    <property type="match status" value="1"/>
</dbReference>
<dbReference type="Gene3D" id="3.10.180.10">
    <property type="entry name" value="2,3-Dihydroxybiphenyl 1,2-Dioxygenase, domain 1"/>
    <property type="match status" value="1"/>
</dbReference>
<dbReference type="Pfam" id="PF18029">
    <property type="entry name" value="Glyoxalase_6"/>
    <property type="match status" value="1"/>
</dbReference>
<dbReference type="EMBL" id="BJNE01000005">
    <property type="protein sequence ID" value="GEC12443.1"/>
    <property type="molecule type" value="Genomic_DNA"/>
</dbReference>
<dbReference type="InterPro" id="IPR041581">
    <property type="entry name" value="Glyoxalase_6"/>
</dbReference>
<evidence type="ECO:0000313" key="2">
    <source>
        <dbReference type="EMBL" id="GEC12443.1"/>
    </source>
</evidence>
<dbReference type="Proteomes" id="UP000316242">
    <property type="component" value="Unassembled WGS sequence"/>
</dbReference>
<name>A0ABQ0RKW0_GLUNI</name>
<protein>
    <recommendedName>
        <fullName evidence="1">Glyoxalase-like domain-containing protein</fullName>
    </recommendedName>
</protein>
<dbReference type="PANTHER" id="PTHR35908">
    <property type="entry name" value="HYPOTHETICAL FUSION PROTEIN"/>
    <property type="match status" value="1"/>
</dbReference>
<gene>
    <name evidence="2" type="ORF">ANI01nite_16460</name>
</gene>
<organism evidence="2 3">
    <name type="scientific">Glutamicibacter nicotianae</name>
    <name type="common">Arthrobacter nicotianae</name>
    <dbReference type="NCBI Taxonomy" id="37929"/>
    <lineage>
        <taxon>Bacteria</taxon>
        <taxon>Bacillati</taxon>
        <taxon>Actinomycetota</taxon>
        <taxon>Actinomycetes</taxon>
        <taxon>Micrococcales</taxon>
        <taxon>Micrococcaceae</taxon>
        <taxon>Glutamicibacter</taxon>
    </lineage>
</organism>
<keyword evidence="3" id="KW-1185">Reference proteome</keyword>
<dbReference type="SUPFAM" id="SSF54593">
    <property type="entry name" value="Glyoxalase/Bleomycin resistance protein/Dihydroxybiphenyl dioxygenase"/>
    <property type="match status" value="1"/>
</dbReference>
<reference evidence="2 3" key="1">
    <citation type="submission" date="2019-06" db="EMBL/GenBank/DDBJ databases">
        <title>Whole genome shotgun sequence of Glutamicibacter nicotianae NBRC 14234.</title>
        <authorList>
            <person name="Hosoyama A."/>
            <person name="Uohara A."/>
            <person name="Ohji S."/>
            <person name="Ichikawa N."/>
        </authorList>
    </citation>
    <scope>NUCLEOTIDE SEQUENCE [LARGE SCALE GENOMIC DNA]</scope>
    <source>
        <strain evidence="2 3">NBRC 14234</strain>
    </source>
</reference>
<evidence type="ECO:0000313" key="3">
    <source>
        <dbReference type="Proteomes" id="UP000316242"/>
    </source>
</evidence>
<dbReference type="RefSeq" id="WP_073707760.1">
    <property type="nucleotide sequence ID" value="NZ_BAAAWM010000001.1"/>
</dbReference>
<dbReference type="InterPro" id="IPR029068">
    <property type="entry name" value="Glyas_Bleomycin-R_OHBP_Dase"/>
</dbReference>
<comment type="caution">
    <text evidence="2">The sequence shown here is derived from an EMBL/GenBank/DDBJ whole genome shotgun (WGS) entry which is preliminary data.</text>
</comment>
<accession>A0ABQ0RKW0</accession>
<evidence type="ECO:0000259" key="1">
    <source>
        <dbReference type="Pfam" id="PF18029"/>
    </source>
</evidence>
<sequence>MEKTWQIVIDCAEPQAMVRFWTEALRYVPEPAPDGHPTWRAYWRSMGVPEDELPPGAGDAPESLVDPHGGGPRIWFQQVPEAKHVKNRLHLDLLVSGGRGVRFEQRRQIITDEAERLVGLGAKVQTVHDMPEMGHFAICMLDIEGNEFDIV</sequence>